<dbReference type="NCBIfam" id="TIGR03552">
    <property type="entry name" value="F420_cofC"/>
    <property type="match status" value="1"/>
</dbReference>
<keyword evidence="6" id="KW-1185">Reference proteome</keyword>
<keyword evidence="2 5" id="KW-0548">Nucleotidyltransferase</keyword>
<accession>A0A930UT76</accession>
<dbReference type="Gene3D" id="3.90.550.10">
    <property type="entry name" value="Spore Coat Polysaccharide Biosynthesis Protein SpsA, Chain A"/>
    <property type="match status" value="1"/>
</dbReference>
<dbReference type="PANTHER" id="PTHR40392">
    <property type="entry name" value="2-PHOSPHO-L-LACTATE GUANYLYLTRANSFERASE"/>
    <property type="match status" value="1"/>
</dbReference>
<protein>
    <submittedName>
        <fullName evidence="5">2-phospho-L-lactate guanylyltransferase</fullName>
        <ecNumber evidence="5">2.7.7.68</ecNumber>
    </submittedName>
</protein>
<keyword evidence="3" id="KW-0547">Nucleotide-binding</keyword>
<gene>
    <name evidence="5" type="primary">cofC</name>
    <name evidence="5" type="ORF">ISG29_01850</name>
</gene>
<dbReference type="AlphaFoldDB" id="A0A930UT76"/>
<evidence type="ECO:0000256" key="1">
    <source>
        <dbReference type="ARBA" id="ARBA00022679"/>
    </source>
</evidence>
<proteinExistence type="predicted"/>
<dbReference type="EMBL" id="JADIVZ010000001">
    <property type="protein sequence ID" value="MBF4160413.1"/>
    <property type="molecule type" value="Genomic_DNA"/>
</dbReference>
<dbReference type="SUPFAM" id="SSF53448">
    <property type="entry name" value="Nucleotide-diphospho-sugar transferases"/>
    <property type="match status" value="1"/>
</dbReference>
<dbReference type="PANTHER" id="PTHR40392:SF1">
    <property type="entry name" value="2-PHOSPHO-L-LACTATE GUANYLYLTRANSFERASE"/>
    <property type="match status" value="1"/>
</dbReference>
<dbReference type="GO" id="GO:0043814">
    <property type="term" value="F:phospholactate guanylyltransferase activity"/>
    <property type="evidence" value="ECO:0007669"/>
    <property type="project" value="UniProtKB-EC"/>
</dbReference>
<dbReference type="Pfam" id="PF01983">
    <property type="entry name" value="CofC"/>
    <property type="match status" value="1"/>
</dbReference>
<organism evidence="5 6">
    <name type="scientific">Nocardioides acrostichi</name>
    <dbReference type="NCBI Taxonomy" id="2784339"/>
    <lineage>
        <taxon>Bacteria</taxon>
        <taxon>Bacillati</taxon>
        <taxon>Actinomycetota</taxon>
        <taxon>Actinomycetes</taxon>
        <taxon>Propionibacteriales</taxon>
        <taxon>Nocardioidaceae</taxon>
        <taxon>Nocardioides</taxon>
    </lineage>
</organism>
<sequence length="214" mass="22239">MSSSVPSARPFTALVPVKPPMVGKSRLVGIDDAARARLAASFALDTVSALRAASLVHAVIVATDDAAFAAQMHELGAVCIPDGSAGDLNGTLVQTKNEAGRLWPHSPPVAVCADLPALRPDDIDDVLERASADVAWFVSDVERAGTTLYGAPPRSFSPGYGPGSRARHLEAGCRELPAPTSVSRDVDDLVDLQAAVALGVGAHTRAVLDDLRLF</sequence>
<dbReference type="RefSeq" id="WP_194501646.1">
    <property type="nucleotide sequence ID" value="NZ_JADIVZ010000001.1"/>
</dbReference>
<keyword evidence="1 5" id="KW-0808">Transferase</keyword>
<evidence type="ECO:0000256" key="3">
    <source>
        <dbReference type="ARBA" id="ARBA00022741"/>
    </source>
</evidence>
<name>A0A930UT76_9ACTN</name>
<evidence type="ECO:0000256" key="4">
    <source>
        <dbReference type="ARBA" id="ARBA00023134"/>
    </source>
</evidence>
<dbReference type="InterPro" id="IPR029044">
    <property type="entry name" value="Nucleotide-diphossugar_trans"/>
</dbReference>
<dbReference type="InterPro" id="IPR002835">
    <property type="entry name" value="CofC"/>
</dbReference>
<dbReference type="Proteomes" id="UP000656804">
    <property type="component" value="Unassembled WGS sequence"/>
</dbReference>
<dbReference type="EC" id="2.7.7.68" evidence="5"/>
<evidence type="ECO:0000256" key="2">
    <source>
        <dbReference type="ARBA" id="ARBA00022695"/>
    </source>
</evidence>
<dbReference type="GO" id="GO:0005525">
    <property type="term" value="F:GTP binding"/>
    <property type="evidence" value="ECO:0007669"/>
    <property type="project" value="UniProtKB-KW"/>
</dbReference>
<comment type="caution">
    <text evidence="5">The sequence shown here is derived from an EMBL/GenBank/DDBJ whole genome shotgun (WGS) entry which is preliminary data.</text>
</comment>
<keyword evidence="4" id="KW-0342">GTP-binding</keyword>
<evidence type="ECO:0000313" key="5">
    <source>
        <dbReference type="EMBL" id="MBF4160413.1"/>
    </source>
</evidence>
<reference evidence="5" key="1">
    <citation type="submission" date="2020-11" db="EMBL/GenBank/DDBJ databases">
        <title>Nocardioides sp. CBS4Y-1, whole genome shotgun sequence.</title>
        <authorList>
            <person name="Tuo L."/>
        </authorList>
    </citation>
    <scope>NUCLEOTIDE SEQUENCE</scope>
    <source>
        <strain evidence="5">CBS4Y-1</strain>
    </source>
</reference>
<evidence type="ECO:0000313" key="6">
    <source>
        <dbReference type="Proteomes" id="UP000656804"/>
    </source>
</evidence>